<evidence type="ECO:0000256" key="2">
    <source>
        <dbReference type="ARBA" id="ARBA00022475"/>
    </source>
</evidence>
<keyword evidence="3 6" id="KW-0812">Transmembrane</keyword>
<keyword evidence="4 6" id="KW-1133">Transmembrane helix</keyword>
<dbReference type="GO" id="GO:0005886">
    <property type="term" value="C:plasma membrane"/>
    <property type="evidence" value="ECO:0007669"/>
    <property type="project" value="UniProtKB-SubCell"/>
</dbReference>
<dbReference type="GO" id="GO:0070069">
    <property type="term" value="C:cytochrome complex"/>
    <property type="evidence" value="ECO:0007669"/>
    <property type="project" value="TreeGrafter"/>
</dbReference>
<dbReference type="PATRIC" id="fig|699431.3.peg.3319"/>
<reference evidence="8" key="1">
    <citation type="submission" date="2013-11" db="EMBL/GenBank/DDBJ databases">
        <authorList>
            <person name="Hoang H.T."/>
            <person name="Killian M.L."/>
            <person name="Madson D.M."/>
            <person name="Arruda P.H.E."/>
            <person name="Sun D."/>
            <person name="Schwartz K.J."/>
            <person name="Yoon K."/>
        </authorList>
    </citation>
    <scope>NUCLEOTIDE SEQUENCE [LARGE SCALE GENOMIC DNA]</scope>
    <source>
        <strain evidence="8">CDK2</strain>
    </source>
</reference>
<keyword evidence="8" id="KW-1185">Reference proteome</keyword>
<evidence type="ECO:0000256" key="5">
    <source>
        <dbReference type="ARBA" id="ARBA00023136"/>
    </source>
</evidence>
<dbReference type="GO" id="GO:0009055">
    <property type="term" value="F:electron transfer activity"/>
    <property type="evidence" value="ECO:0007669"/>
    <property type="project" value="TreeGrafter"/>
</dbReference>
<dbReference type="GO" id="GO:0016682">
    <property type="term" value="F:oxidoreductase activity, acting on diphenols and related substances as donors, oxygen as acceptor"/>
    <property type="evidence" value="ECO:0007669"/>
    <property type="project" value="TreeGrafter"/>
</dbReference>
<name>A0A0P7GKB1_9EURY</name>
<evidence type="ECO:0000256" key="3">
    <source>
        <dbReference type="ARBA" id="ARBA00022692"/>
    </source>
</evidence>
<dbReference type="STRING" id="699431.SY89_03238"/>
<dbReference type="InterPro" id="IPR003317">
    <property type="entry name" value="Cyt-d_oxidase_su2"/>
</dbReference>
<proteinExistence type="predicted"/>
<dbReference type="PANTHER" id="PTHR43141">
    <property type="entry name" value="CYTOCHROME BD2 SUBUNIT II"/>
    <property type="match status" value="1"/>
</dbReference>
<keyword evidence="5 6" id="KW-0472">Membrane</keyword>
<evidence type="ECO:0000313" key="8">
    <source>
        <dbReference type="Proteomes" id="UP000050535"/>
    </source>
</evidence>
<dbReference type="PANTHER" id="PTHR43141:SF4">
    <property type="entry name" value="CYTOCHROME BD2 SUBUNIT II"/>
    <property type="match status" value="1"/>
</dbReference>
<protein>
    <submittedName>
        <fullName evidence="7">Cytochrome bd-II oxidase subunit 2</fullName>
    </submittedName>
</protein>
<feature type="transmembrane region" description="Helical" evidence="6">
    <location>
        <begin position="26"/>
        <end position="53"/>
    </location>
</feature>
<accession>A0A0P7GKB1</accession>
<dbReference type="Proteomes" id="UP000050535">
    <property type="component" value="Unassembled WGS sequence"/>
</dbReference>
<evidence type="ECO:0000256" key="6">
    <source>
        <dbReference type="SAM" id="Phobius"/>
    </source>
</evidence>
<gene>
    <name evidence="7" type="ORF">SY89_03238</name>
</gene>
<dbReference type="AlphaFoldDB" id="A0A0P7GKB1"/>
<sequence>MIDAIAMAPLPALADGPLFGLPLTRLWFGLVFAVFGTFLALDGFDFGVGALFATREDDREREQLLSAIGPFWDGNEVWLVVFGGSSSPCSR</sequence>
<evidence type="ECO:0000256" key="4">
    <source>
        <dbReference type="ARBA" id="ARBA00022989"/>
    </source>
</evidence>
<evidence type="ECO:0000313" key="7">
    <source>
        <dbReference type="EMBL" id="KPN29004.1"/>
    </source>
</evidence>
<organism evidence="7 8">
    <name type="scientific">Halolamina pelagica</name>
    <dbReference type="NCBI Taxonomy" id="699431"/>
    <lineage>
        <taxon>Archaea</taxon>
        <taxon>Methanobacteriati</taxon>
        <taxon>Methanobacteriota</taxon>
        <taxon>Stenosarchaea group</taxon>
        <taxon>Halobacteria</taxon>
        <taxon>Halobacteriales</taxon>
        <taxon>Haloferacaceae</taxon>
    </lineage>
</organism>
<dbReference type="Pfam" id="PF02322">
    <property type="entry name" value="Cyt_bd_oxida_II"/>
    <property type="match status" value="1"/>
</dbReference>
<comment type="subcellular location">
    <subcellularLocation>
        <location evidence="1">Cell membrane</location>
        <topology evidence="1">Multi-pass membrane protein</topology>
    </subcellularLocation>
</comment>
<dbReference type="EMBL" id="LGUC01000002">
    <property type="protein sequence ID" value="KPN29004.1"/>
    <property type="molecule type" value="Genomic_DNA"/>
</dbReference>
<keyword evidence="2" id="KW-1003">Cell membrane</keyword>
<comment type="caution">
    <text evidence="7">The sequence shown here is derived from an EMBL/GenBank/DDBJ whole genome shotgun (WGS) entry which is preliminary data.</text>
</comment>
<dbReference type="GO" id="GO:0019646">
    <property type="term" value="P:aerobic electron transport chain"/>
    <property type="evidence" value="ECO:0007669"/>
    <property type="project" value="TreeGrafter"/>
</dbReference>
<evidence type="ECO:0000256" key="1">
    <source>
        <dbReference type="ARBA" id="ARBA00004651"/>
    </source>
</evidence>